<evidence type="ECO:0000313" key="6">
    <source>
        <dbReference type="EMBL" id="BAT29090.1"/>
    </source>
</evidence>
<dbReference type="GO" id="GO:0003700">
    <property type="term" value="F:DNA-binding transcription factor activity"/>
    <property type="evidence" value="ECO:0007669"/>
    <property type="project" value="InterPro"/>
</dbReference>
<dbReference type="InterPro" id="IPR008920">
    <property type="entry name" value="TF_FadR/GntR_C"/>
</dbReference>
<evidence type="ECO:0000256" key="2">
    <source>
        <dbReference type="ARBA" id="ARBA00023125"/>
    </source>
</evidence>
<dbReference type="AlphaFoldDB" id="A0A0P0Z4I0"/>
<dbReference type="InterPro" id="IPR011711">
    <property type="entry name" value="GntR_C"/>
</dbReference>
<dbReference type="SUPFAM" id="SSF48008">
    <property type="entry name" value="GntR ligand-binding domain-like"/>
    <property type="match status" value="1"/>
</dbReference>
<evidence type="ECO:0000256" key="3">
    <source>
        <dbReference type="ARBA" id="ARBA00023163"/>
    </source>
</evidence>
<dbReference type="Gene3D" id="1.20.120.530">
    <property type="entry name" value="GntR ligand-binding domain-like"/>
    <property type="match status" value="1"/>
</dbReference>
<dbReference type="Gene3D" id="1.10.10.10">
    <property type="entry name" value="Winged helix-like DNA-binding domain superfamily/Winged helix DNA-binding domain"/>
    <property type="match status" value="1"/>
</dbReference>
<reference evidence="6" key="1">
    <citation type="journal article" date="2015" name="Proc. Natl. Acad. Sci. U.S.A.">
        <title>Bacterial clade with the ribosomal RNA operon on a small plasmid rather than the chromosome.</title>
        <authorList>
            <person name="Anda M."/>
            <person name="Ohtsubo Y."/>
            <person name="Okubo T."/>
            <person name="Sugawara M."/>
            <person name="Nagata Y."/>
            <person name="Tsuda M."/>
            <person name="Minamisawa K."/>
            <person name="Mitsui H."/>
        </authorList>
    </citation>
    <scope>NUCLEOTIDE SEQUENCE</scope>
    <source>
        <strain evidence="6">DSM 21871</strain>
    </source>
</reference>
<dbReference type="InterPro" id="IPR000524">
    <property type="entry name" value="Tscrpt_reg_HTH_GntR"/>
</dbReference>
<dbReference type="InterPro" id="IPR036388">
    <property type="entry name" value="WH-like_DNA-bd_sf"/>
</dbReference>
<dbReference type="SMART" id="SM00345">
    <property type="entry name" value="HTH_GNTR"/>
    <property type="match status" value="1"/>
</dbReference>
<keyword evidence="2" id="KW-0238">DNA-binding</keyword>
<dbReference type="Pfam" id="PF00392">
    <property type="entry name" value="GntR"/>
    <property type="match status" value="1"/>
</dbReference>
<dbReference type="GO" id="GO:0003677">
    <property type="term" value="F:DNA binding"/>
    <property type="evidence" value="ECO:0007669"/>
    <property type="project" value="UniProtKB-KW"/>
</dbReference>
<dbReference type="PROSITE" id="PS50949">
    <property type="entry name" value="HTH_GNTR"/>
    <property type="match status" value="1"/>
</dbReference>
<dbReference type="Pfam" id="PF07729">
    <property type="entry name" value="FCD"/>
    <property type="match status" value="1"/>
</dbReference>
<organism evidence="6">
    <name type="scientific">Aurantimonas manganoxydans</name>
    <dbReference type="NCBI Taxonomy" id="651183"/>
    <lineage>
        <taxon>Bacteria</taxon>
        <taxon>Pseudomonadati</taxon>
        <taxon>Pseudomonadota</taxon>
        <taxon>Alphaproteobacteria</taxon>
        <taxon>Hyphomicrobiales</taxon>
        <taxon>Aurantimonadaceae</taxon>
        <taxon>Aurantimonas</taxon>
    </lineage>
</organism>
<dbReference type="SUPFAM" id="SSF46785">
    <property type="entry name" value="Winged helix' DNA-binding domain"/>
    <property type="match status" value="1"/>
</dbReference>
<dbReference type="PANTHER" id="PTHR43537">
    <property type="entry name" value="TRANSCRIPTIONAL REGULATOR, GNTR FAMILY"/>
    <property type="match status" value="1"/>
</dbReference>
<dbReference type="SMART" id="SM00895">
    <property type="entry name" value="FCD"/>
    <property type="match status" value="1"/>
</dbReference>
<protein>
    <submittedName>
        <fullName evidence="6">Putative transcriptional regulator, GntR family</fullName>
    </submittedName>
</protein>
<evidence type="ECO:0000256" key="4">
    <source>
        <dbReference type="SAM" id="Coils"/>
    </source>
</evidence>
<dbReference type="EMBL" id="LC066379">
    <property type="protein sequence ID" value="BAT29090.1"/>
    <property type="molecule type" value="Genomic_DNA"/>
</dbReference>
<keyword evidence="4" id="KW-0175">Coiled coil</keyword>
<dbReference type="PANTHER" id="PTHR43537:SF20">
    <property type="entry name" value="HTH-TYPE TRANSCRIPTIONAL REPRESSOR GLAR"/>
    <property type="match status" value="1"/>
</dbReference>
<keyword evidence="3" id="KW-0804">Transcription</keyword>
<evidence type="ECO:0000259" key="5">
    <source>
        <dbReference type="PROSITE" id="PS50949"/>
    </source>
</evidence>
<name>A0A0P0Z4I0_9HYPH</name>
<accession>A0A0P0Z4I0</accession>
<keyword evidence="1" id="KW-0805">Transcription regulation</keyword>
<proteinExistence type="predicted"/>
<sequence>MDLDVSTRPLKPDTGMTLTDAAYRQLRTDIIAGVRAPTERLRIERLSRIYEVGPTPLREALQRLAADGLVIATGNRGFAVAPLDADEFEDLNTARTAIELQMLRMAIEKGDAMWESGVVAAAYRLGKLDDRIMSDNHETLSEWETANRDFHYATVSACGSKWLLHVRSLLHDQCERYRRASVDLKRHERDLAEEHRQIAAAVLERDADRASDLVAAHFERTTRFLVQVLGART</sequence>
<feature type="coiled-coil region" evidence="4">
    <location>
        <begin position="177"/>
        <end position="204"/>
    </location>
</feature>
<dbReference type="InterPro" id="IPR036390">
    <property type="entry name" value="WH_DNA-bd_sf"/>
</dbReference>
<evidence type="ECO:0000256" key="1">
    <source>
        <dbReference type="ARBA" id="ARBA00023015"/>
    </source>
</evidence>
<feature type="domain" description="HTH gntR-type" evidence="5">
    <location>
        <begin position="16"/>
        <end position="83"/>
    </location>
</feature>